<dbReference type="InterPro" id="IPR012334">
    <property type="entry name" value="Pectin_lyas_fold"/>
</dbReference>
<reference evidence="8" key="2">
    <citation type="journal article" date="2019" name="Int. J. Syst. Evol. Microbiol.">
        <title>The Global Catalogue of Microorganisms (GCM) 10K type strain sequencing project: providing services to taxonomists for standard genome sequencing and annotation.</title>
        <authorList>
            <consortium name="The Broad Institute Genomics Platform"/>
            <consortium name="The Broad Institute Genome Sequencing Center for Infectious Disease"/>
            <person name="Wu L."/>
            <person name="Ma J."/>
        </authorList>
    </citation>
    <scope>NUCLEOTIDE SEQUENCE [LARGE SCALE GENOMIC DNA]</scope>
    <source>
        <strain evidence="8">CGMCC 1.15644</strain>
    </source>
</reference>
<dbReference type="EMBL" id="BMJO01000002">
    <property type="protein sequence ID" value="GGE46721.1"/>
    <property type="molecule type" value="Genomic_DNA"/>
</dbReference>
<evidence type="ECO:0000256" key="2">
    <source>
        <dbReference type="ARBA" id="ARBA00022801"/>
    </source>
</evidence>
<protein>
    <submittedName>
        <fullName evidence="5">Exopolygalacturonase</fullName>
    </submittedName>
    <submittedName>
        <fullName evidence="6">Glycosyl hydrolase family 28</fullName>
    </submittedName>
</protein>
<keyword evidence="8" id="KW-1185">Reference proteome</keyword>
<dbReference type="InterPro" id="IPR000743">
    <property type="entry name" value="Glyco_hydro_28"/>
</dbReference>
<proteinExistence type="inferred from homology"/>
<reference evidence="6 7" key="3">
    <citation type="submission" date="2019-03" db="EMBL/GenBank/DDBJ databases">
        <title>Genomic Encyclopedia of Type Strains, Phase IV (KMG-IV): sequencing the most valuable type-strain genomes for metagenomic binning, comparative biology and taxonomic classification.</title>
        <authorList>
            <person name="Goeker M."/>
        </authorList>
    </citation>
    <scope>NUCLEOTIDE SEQUENCE [LARGE SCALE GENOMIC DNA]</scope>
    <source>
        <strain evidence="6 7">DSM 103236</strain>
    </source>
</reference>
<dbReference type="PANTHER" id="PTHR31339:SF9">
    <property type="entry name" value="PLASMIN AND FIBRONECTIN-BINDING PROTEIN A"/>
    <property type="match status" value="1"/>
</dbReference>
<evidence type="ECO:0000256" key="4">
    <source>
        <dbReference type="RuleBase" id="RU361169"/>
    </source>
</evidence>
<name>A0A4V2RZD4_9SPHI</name>
<dbReference type="EMBL" id="SLWO01000004">
    <property type="protein sequence ID" value="TCO25285.1"/>
    <property type="molecule type" value="Genomic_DNA"/>
</dbReference>
<gene>
    <name evidence="6" type="ORF">EV200_104322</name>
    <name evidence="5" type="ORF">GCM10011413_10990</name>
</gene>
<keyword evidence="2 4" id="KW-0378">Hydrolase</keyword>
<dbReference type="InterPro" id="IPR006626">
    <property type="entry name" value="PbH1"/>
</dbReference>
<dbReference type="Proteomes" id="UP000295684">
    <property type="component" value="Unassembled WGS sequence"/>
</dbReference>
<dbReference type="Pfam" id="PF00295">
    <property type="entry name" value="Glyco_hydro_28"/>
    <property type="match status" value="1"/>
</dbReference>
<dbReference type="SMART" id="SM00710">
    <property type="entry name" value="PbH1"/>
    <property type="match status" value="3"/>
</dbReference>
<evidence type="ECO:0000313" key="7">
    <source>
        <dbReference type="Proteomes" id="UP000295684"/>
    </source>
</evidence>
<dbReference type="OrthoDB" id="9795222at2"/>
<evidence type="ECO:0000313" key="6">
    <source>
        <dbReference type="EMBL" id="TCO25285.1"/>
    </source>
</evidence>
<reference evidence="5" key="1">
    <citation type="journal article" date="2014" name="Int. J. Syst. Evol. Microbiol.">
        <title>Complete genome of a new Firmicutes species belonging to the dominant human colonic microbiota ('Ruminococcus bicirculans') reveals two chromosomes and a selective capacity to utilize plant glucans.</title>
        <authorList>
            <consortium name="NISC Comparative Sequencing Program"/>
            <person name="Wegmann U."/>
            <person name="Louis P."/>
            <person name="Goesmann A."/>
            <person name="Henrissat B."/>
            <person name="Duncan S.H."/>
            <person name="Flint H.J."/>
        </authorList>
    </citation>
    <scope>NUCLEOTIDE SEQUENCE</scope>
    <source>
        <strain evidence="5">CGMCC 1.15644</strain>
    </source>
</reference>
<evidence type="ECO:0000313" key="5">
    <source>
        <dbReference type="EMBL" id="GGE46721.1"/>
    </source>
</evidence>
<keyword evidence="3 4" id="KW-0326">Glycosidase</keyword>
<dbReference type="Proteomes" id="UP000622648">
    <property type="component" value="Unassembled WGS sequence"/>
</dbReference>
<dbReference type="InterPro" id="IPR051801">
    <property type="entry name" value="GH28_Enzymes"/>
</dbReference>
<reference evidence="5" key="4">
    <citation type="submission" date="2024-05" db="EMBL/GenBank/DDBJ databases">
        <authorList>
            <person name="Sun Q."/>
            <person name="Zhou Y."/>
        </authorList>
    </citation>
    <scope>NUCLEOTIDE SEQUENCE</scope>
    <source>
        <strain evidence="5">CGMCC 1.15644</strain>
    </source>
</reference>
<dbReference type="AlphaFoldDB" id="A0A4V2RZD4"/>
<dbReference type="GO" id="GO:0004650">
    <property type="term" value="F:polygalacturonase activity"/>
    <property type="evidence" value="ECO:0007669"/>
    <property type="project" value="InterPro"/>
</dbReference>
<accession>A0A4V2RZD4</accession>
<comment type="similarity">
    <text evidence="1 4">Belongs to the glycosyl hydrolase 28 family.</text>
</comment>
<evidence type="ECO:0000313" key="8">
    <source>
        <dbReference type="Proteomes" id="UP000622648"/>
    </source>
</evidence>
<dbReference type="InterPro" id="IPR011050">
    <property type="entry name" value="Pectin_lyase_fold/virulence"/>
</dbReference>
<dbReference type="PANTHER" id="PTHR31339">
    <property type="entry name" value="PECTIN LYASE-RELATED"/>
    <property type="match status" value="1"/>
</dbReference>
<organism evidence="6 7">
    <name type="scientific">Pedobacter psychrotolerans</name>
    <dbReference type="NCBI Taxonomy" id="1843235"/>
    <lineage>
        <taxon>Bacteria</taxon>
        <taxon>Pseudomonadati</taxon>
        <taxon>Bacteroidota</taxon>
        <taxon>Sphingobacteriia</taxon>
        <taxon>Sphingobacteriales</taxon>
        <taxon>Sphingobacteriaceae</taxon>
        <taxon>Pedobacter</taxon>
    </lineage>
</organism>
<dbReference type="Gene3D" id="2.160.20.10">
    <property type="entry name" value="Single-stranded right-handed beta-helix, Pectin lyase-like"/>
    <property type="match status" value="1"/>
</dbReference>
<sequence length="415" mass="46235">MKSLYIFTLLIAFLHPVKAQEYDIIRYGARTDSTIIQTKAIQKVIDKAFAKGGGVIVIPKGTYLTGALFFKKKTSLVLQEGAVLKGSDEIKDYPFIPSRMEGQSLRYFAALINAYGVDGFSIKGPGTINGNGLRFWKTFWAHREEMKKMGKKSTNLEVSRPRLIFIWKSDHVKIQQVKLRNSGFWTTHLYQCNDVLVEDTNIQSPFKPVPAPSSDGIDLDVCKDVRIRNCYISVNDDAIVIKGGKGTTAHQLPENGIVEDVLIENCTFGPSHATLTIGSECIHAKNITMKNCVVENNCPILKFKMRGDTFQLFENITIDNISGTCGAVIDLNPWSQFFDLGGSEAKPFGIIKNIKLSNIKVKSSKFGEMQGNPLDQVADFSFKNVEVTTPNPVLKNKYEDVKFENVVVNGKPIVH</sequence>
<evidence type="ECO:0000256" key="3">
    <source>
        <dbReference type="ARBA" id="ARBA00023295"/>
    </source>
</evidence>
<comment type="caution">
    <text evidence="6">The sequence shown here is derived from an EMBL/GenBank/DDBJ whole genome shotgun (WGS) entry which is preliminary data.</text>
</comment>
<evidence type="ECO:0000256" key="1">
    <source>
        <dbReference type="ARBA" id="ARBA00008834"/>
    </source>
</evidence>
<dbReference type="SUPFAM" id="SSF51126">
    <property type="entry name" value="Pectin lyase-like"/>
    <property type="match status" value="1"/>
</dbReference>
<dbReference type="GO" id="GO:0005975">
    <property type="term" value="P:carbohydrate metabolic process"/>
    <property type="evidence" value="ECO:0007669"/>
    <property type="project" value="InterPro"/>
</dbReference>